<evidence type="ECO:0000256" key="2">
    <source>
        <dbReference type="ARBA" id="ARBA00022692"/>
    </source>
</evidence>
<gene>
    <name evidence="7" type="ORF">GIY11_08480</name>
</gene>
<comment type="subcellular location">
    <subcellularLocation>
        <location evidence="1">Membrane</location>
        <topology evidence="1">Multi-pass membrane protein</topology>
    </subcellularLocation>
</comment>
<organism evidence="7 8">
    <name type="scientific">Fundicoccus ignavus</name>
    <dbReference type="NCBI Taxonomy" id="2664442"/>
    <lineage>
        <taxon>Bacteria</taxon>
        <taxon>Bacillati</taxon>
        <taxon>Bacillota</taxon>
        <taxon>Bacilli</taxon>
        <taxon>Lactobacillales</taxon>
        <taxon>Aerococcaceae</taxon>
        <taxon>Fundicoccus</taxon>
    </lineage>
</organism>
<feature type="transmembrane region" description="Helical" evidence="5">
    <location>
        <begin position="136"/>
        <end position="160"/>
    </location>
</feature>
<feature type="transmembrane region" description="Helical" evidence="5">
    <location>
        <begin position="79"/>
        <end position="98"/>
    </location>
</feature>
<dbReference type="GO" id="GO:0016020">
    <property type="term" value="C:membrane"/>
    <property type="evidence" value="ECO:0007669"/>
    <property type="project" value="UniProtKB-SubCell"/>
</dbReference>
<protein>
    <submittedName>
        <fullName evidence="7">O-antigen ligase domain-containing protein</fullName>
    </submittedName>
</protein>
<dbReference type="AlphaFoldDB" id="A0A844BPC0"/>
<dbReference type="EMBL" id="WJQR01000007">
    <property type="protein sequence ID" value="MRI82038.1"/>
    <property type="molecule type" value="Genomic_DNA"/>
</dbReference>
<keyword evidence="2 5" id="KW-0812">Transmembrane</keyword>
<dbReference type="PANTHER" id="PTHR37422">
    <property type="entry name" value="TEICHURONIC ACID BIOSYNTHESIS PROTEIN TUAE"/>
    <property type="match status" value="1"/>
</dbReference>
<evidence type="ECO:0000256" key="3">
    <source>
        <dbReference type="ARBA" id="ARBA00022989"/>
    </source>
</evidence>
<feature type="transmembrane region" description="Helical" evidence="5">
    <location>
        <begin position="190"/>
        <end position="207"/>
    </location>
</feature>
<name>A0A844BPC0_9LACT</name>
<evidence type="ECO:0000256" key="1">
    <source>
        <dbReference type="ARBA" id="ARBA00004141"/>
    </source>
</evidence>
<feature type="transmembrane region" description="Helical" evidence="5">
    <location>
        <begin position="43"/>
        <end position="59"/>
    </location>
</feature>
<feature type="transmembrane region" description="Helical" evidence="5">
    <location>
        <begin position="235"/>
        <end position="254"/>
    </location>
</feature>
<evidence type="ECO:0000256" key="5">
    <source>
        <dbReference type="SAM" id="Phobius"/>
    </source>
</evidence>
<proteinExistence type="predicted"/>
<sequence length="464" mass="53506">MSGISLNIKERIGRQMYVYLLILVCSVFLGTEIFAIPTPVAQVTIYRIFALCTIPLLFYQVTRPKQQLKVLANSTATNVLVCFITWWILASSSILWAVSLKGWFQHLFLMSIGMSGIIALYFWVNDLYTWKRLLSAAWVSSTGLVVWGFFEILTNVYVFADLNKLDKYHTFTSQPGTRIPITHFENQNDFATMLLAYIAMCLIMYYYSRSNVRRIIYALSFMAASYLIYRSGSRLSLICLFIFIIIHAFSYIRLDFKVKHYLMLGLTAVVGVSSILWLKPSLITKVTDLFYFGHQYQQLSGDTVRMNLWRNGLLFLGETFGLGVGLGNVETWMLENAFWTTDGQQLIVNMHNWWLEILVGHGLIAFLVYVLAYGLLLIRLYQFALRSSKASARSAHVLFSFMIIFIFASITSANNMLIEWHWLFFGLIISFVKCCELKRNVSDKKVVGKLSGYYVNKWKEKVYL</sequence>
<dbReference type="InterPro" id="IPR007016">
    <property type="entry name" value="O-antigen_ligase-rel_domated"/>
</dbReference>
<keyword evidence="3 5" id="KW-1133">Transmembrane helix</keyword>
<feature type="transmembrane region" description="Helical" evidence="5">
    <location>
        <begin position="390"/>
        <end position="411"/>
    </location>
</feature>
<feature type="transmembrane region" description="Helical" evidence="5">
    <location>
        <begin position="353"/>
        <end position="378"/>
    </location>
</feature>
<comment type="caution">
    <text evidence="7">The sequence shown here is derived from an EMBL/GenBank/DDBJ whole genome shotgun (WGS) entry which is preliminary data.</text>
</comment>
<dbReference type="PANTHER" id="PTHR37422:SF23">
    <property type="entry name" value="TEICHURONIC ACID BIOSYNTHESIS PROTEIN TUAE"/>
    <property type="match status" value="1"/>
</dbReference>
<feature type="domain" description="O-antigen ligase-related" evidence="6">
    <location>
        <begin position="220"/>
        <end position="370"/>
    </location>
</feature>
<dbReference type="InterPro" id="IPR051533">
    <property type="entry name" value="WaaL-like"/>
</dbReference>
<keyword evidence="7" id="KW-0436">Ligase</keyword>
<keyword evidence="4 5" id="KW-0472">Membrane</keyword>
<feature type="transmembrane region" description="Helical" evidence="5">
    <location>
        <begin position="16"/>
        <end position="37"/>
    </location>
</feature>
<evidence type="ECO:0000313" key="7">
    <source>
        <dbReference type="EMBL" id="MRI82038.1"/>
    </source>
</evidence>
<dbReference type="Proteomes" id="UP000469870">
    <property type="component" value="Unassembled WGS sequence"/>
</dbReference>
<evidence type="ECO:0000256" key="4">
    <source>
        <dbReference type="ARBA" id="ARBA00023136"/>
    </source>
</evidence>
<accession>A0A844BPC0</accession>
<evidence type="ECO:0000313" key="8">
    <source>
        <dbReference type="Proteomes" id="UP000469870"/>
    </source>
</evidence>
<dbReference type="Pfam" id="PF04932">
    <property type="entry name" value="Wzy_C"/>
    <property type="match status" value="1"/>
</dbReference>
<feature type="transmembrane region" description="Helical" evidence="5">
    <location>
        <begin position="104"/>
        <end position="124"/>
    </location>
</feature>
<reference evidence="7 8" key="1">
    <citation type="submission" date="2019-11" db="EMBL/GenBank/DDBJ databases">
        <title>Characterisation of Fundicoccus ignavus gen. nov. sp. nov., a novel genus of the family Aerococcaceae isolated from bulk tank milk.</title>
        <authorList>
            <person name="Siebert A."/>
            <person name="Huptas C."/>
            <person name="Wenning M."/>
            <person name="Scherer S."/>
            <person name="Doll E.V."/>
        </authorList>
    </citation>
    <scope>NUCLEOTIDE SEQUENCE [LARGE SCALE GENOMIC DNA]</scope>
    <source>
        <strain evidence="7 8">DSM 109653</strain>
    </source>
</reference>
<dbReference type="GO" id="GO:0016874">
    <property type="term" value="F:ligase activity"/>
    <property type="evidence" value="ECO:0007669"/>
    <property type="project" value="UniProtKB-KW"/>
</dbReference>
<evidence type="ECO:0000259" key="6">
    <source>
        <dbReference type="Pfam" id="PF04932"/>
    </source>
</evidence>
<feature type="transmembrane region" description="Helical" evidence="5">
    <location>
        <begin position="261"/>
        <end position="278"/>
    </location>
</feature>